<sequence>MRKFCTILLAVLVHWGVVAGEAGWYRGEVVFNSEATLHGEVRYDPRGGVVQYRRDGRVQAFGPHLLQSFAFFDVRLKAIRRFRALPSGTGDGHVGKTFFEVVLDGPLRLVRRASPAIGFGVPAGALPAEDADLAFQLSGYTYYVHTGGRFVPLTGFRRELWPVMAGAFGPELKQFMKTYRVSRRTLPGKLRLINQYNVLSDAGVTARQ</sequence>
<name>A0A6J4HTJ5_9SPHI</name>
<accession>A0A6J4HTJ5</accession>
<dbReference type="EMBL" id="CADCTQ010000096">
    <property type="protein sequence ID" value="CAA9232596.1"/>
    <property type="molecule type" value="Genomic_DNA"/>
</dbReference>
<organism evidence="1">
    <name type="scientific">uncultured Cytophagales bacterium</name>
    <dbReference type="NCBI Taxonomy" id="158755"/>
    <lineage>
        <taxon>Bacteria</taxon>
        <taxon>Pseudomonadati</taxon>
        <taxon>Bacteroidota</taxon>
        <taxon>Sphingobacteriia</taxon>
        <taxon>Sphingobacteriales</taxon>
        <taxon>environmental samples</taxon>
    </lineage>
</organism>
<proteinExistence type="predicted"/>
<gene>
    <name evidence="1" type="ORF">AVDCRST_MAG56-1024</name>
</gene>
<protein>
    <submittedName>
        <fullName evidence="1">Uncharacterized protein</fullName>
    </submittedName>
</protein>
<reference evidence="1" key="1">
    <citation type="submission" date="2020-02" db="EMBL/GenBank/DDBJ databases">
        <authorList>
            <person name="Meier V. D."/>
        </authorList>
    </citation>
    <scope>NUCLEOTIDE SEQUENCE</scope>
    <source>
        <strain evidence="1">AVDCRST_MAG56</strain>
    </source>
</reference>
<dbReference type="AlphaFoldDB" id="A0A6J4HTJ5"/>
<evidence type="ECO:0000313" key="1">
    <source>
        <dbReference type="EMBL" id="CAA9232596.1"/>
    </source>
</evidence>